<dbReference type="OrthoDB" id="9767022at2"/>
<dbReference type="Pfam" id="PF02056">
    <property type="entry name" value="Glyco_hydro_4"/>
    <property type="match status" value="1"/>
</dbReference>
<dbReference type="RefSeq" id="WP_101461006.1">
    <property type="nucleotide sequence ID" value="NZ_CP025408.1"/>
</dbReference>
<dbReference type="GO" id="GO:0016616">
    <property type="term" value="F:oxidoreductase activity, acting on the CH-OH group of donors, NAD or NADP as acceptor"/>
    <property type="evidence" value="ECO:0007669"/>
    <property type="project" value="InterPro"/>
</dbReference>
<dbReference type="PANTHER" id="PTHR32092">
    <property type="entry name" value="6-PHOSPHO-BETA-GLUCOSIDASE-RELATED"/>
    <property type="match status" value="1"/>
</dbReference>
<evidence type="ECO:0000256" key="12">
    <source>
        <dbReference type="RuleBase" id="RU361152"/>
    </source>
</evidence>
<name>A0A2K9EYF2_9RHOB</name>
<evidence type="ECO:0000256" key="6">
    <source>
        <dbReference type="ARBA" id="ARBA00023211"/>
    </source>
</evidence>
<keyword evidence="10" id="KW-0170">Cobalt</keyword>
<gene>
    <name evidence="14" type="ORF">CUV01_13980</name>
</gene>
<keyword evidence="5 12" id="KW-0520">NAD</keyword>
<keyword evidence="8 12" id="KW-0326">Glycosidase</keyword>
<evidence type="ECO:0000256" key="3">
    <source>
        <dbReference type="ARBA" id="ARBA00022723"/>
    </source>
</evidence>
<evidence type="ECO:0000256" key="9">
    <source>
        <dbReference type="PIRSR" id="PIRSR601088-2"/>
    </source>
</evidence>
<dbReference type="EMBL" id="CP025408">
    <property type="protein sequence ID" value="AUH34344.1"/>
    <property type="molecule type" value="Genomic_DNA"/>
</dbReference>
<dbReference type="InterPro" id="IPR036291">
    <property type="entry name" value="NAD(P)-bd_dom_sf"/>
</dbReference>
<keyword evidence="6 10" id="KW-0464">Manganese</keyword>
<sequence>MSKRAVTIAYIGGGSLNWAFRLMADLAHDTTLAAHVRLYDIDHAAAERNARIGARFAEVSKGQPATYQAVPDIAQALAGADVVVVSILPGQFDDMAQDVDIPARFGILQSVGDTVGPGGFFRALRSIPMIAQIARDIRDHAPEAWVCNLTNPMSVLTGAMYSAFPEIKLWGECHEVTKLRHQVAWIANNEAGGPQVSHRDVIVNVLGINHFTFVDAIGLKGRDMLPAYQEFVNQHGNSGWSSREPDPEDDHDTYFMDRSRVKFDLYRRIGIPAAAGDRHLAEFMPQGDYLDTHADWGFALTPVAYRMRDRDSKRERAAALAAGQGTPQAERSDEALVDQIKGLLGLGHFVSNVNLPNRGQIDGLPHGTIVETNALFSSLGVTPLVAGRLPDALQTITADHAARQTALTQAVMTASWGDLFDLFRSDPLVVPLSDACAKDLFVEMVQATAHHLPEELQREAA</sequence>
<keyword evidence="4 12" id="KW-0378">Hydrolase</keyword>
<accession>A0A2K9EYF2</accession>
<comment type="similarity">
    <text evidence="2 12">Belongs to the glycosyl hydrolase 4 family.</text>
</comment>
<dbReference type="GO" id="GO:0005975">
    <property type="term" value="P:carbohydrate metabolic process"/>
    <property type="evidence" value="ECO:0007669"/>
    <property type="project" value="InterPro"/>
</dbReference>
<dbReference type="PANTHER" id="PTHR32092:SF2">
    <property type="entry name" value="ALPHA-GALACTURONIDASE"/>
    <property type="match status" value="1"/>
</dbReference>
<comment type="cofactor">
    <cofactor evidence="12">
        <name>NAD(+)</name>
        <dbReference type="ChEBI" id="CHEBI:57540"/>
    </cofactor>
    <text evidence="12">Binds 1 NAD(+) per subunit.</text>
</comment>
<evidence type="ECO:0000256" key="1">
    <source>
        <dbReference type="ARBA" id="ARBA00001936"/>
    </source>
</evidence>
<evidence type="ECO:0000256" key="7">
    <source>
        <dbReference type="ARBA" id="ARBA00023277"/>
    </source>
</evidence>
<protein>
    <submittedName>
        <fullName evidence="14">Alpha-galactosidase</fullName>
    </submittedName>
</protein>
<feature type="binding site" evidence="10">
    <location>
        <position position="173"/>
    </location>
    <ligand>
        <name>Mn(2+)</name>
        <dbReference type="ChEBI" id="CHEBI:29035"/>
    </ligand>
</feature>
<keyword evidence="3 10" id="KW-0479">Metal-binding</keyword>
<reference evidence="14 15" key="1">
    <citation type="submission" date="2017-12" db="EMBL/GenBank/DDBJ databases">
        <authorList>
            <person name="Hurst M.R.H."/>
        </authorList>
    </citation>
    <scope>NUCLEOTIDE SEQUENCE [LARGE SCALE GENOMIC DNA]</scope>
    <source>
        <strain evidence="14 15">BM15</strain>
    </source>
</reference>
<feature type="binding site" evidence="9">
    <location>
        <position position="151"/>
    </location>
    <ligand>
        <name>substrate</name>
    </ligand>
</feature>
<keyword evidence="10" id="KW-0533">Nickel</keyword>
<evidence type="ECO:0000313" key="14">
    <source>
        <dbReference type="EMBL" id="AUH34344.1"/>
    </source>
</evidence>
<organism evidence="14 15">
    <name type="scientific">Paracoccus tegillarcae</name>
    <dbReference type="NCBI Taxonomy" id="1529068"/>
    <lineage>
        <taxon>Bacteria</taxon>
        <taxon>Pseudomonadati</taxon>
        <taxon>Pseudomonadota</taxon>
        <taxon>Alphaproteobacteria</taxon>
        <taxon>Rhodobacterales</taxon>
        <taxon>Paracoccaceae</taxon>
        <taxon>Paracoccus</taxon>
    </lineage>
</organism>
<feature type="binding site" evidence="10">
    <location>
        <position position="210"/>
    </location>
    <ligand>
        <name>Mn(2+)</name>
        <dbReference type="ChEBI" id="CHEBI:29035"/>
    </ligand>
</feature>
<dbReference type="GO" id="GO:0046872">
    <property type="term" value="F:metal ion binding"/>
    <property type="evidence" value="ECO:0007669"/>
    <property type="project" value="UniProtKB-KW"/>
</dbReference>
<keyword evidence="15" id="KW-1185">Reference proteome</keyword>
<dbReference type="InterPro" id="IPR022616">
    <property type="entry name" value="Glyco_hydro_4_C"/>
</dbReference>
<dbReference type="Proteomes" id="UP000233742">
    <property type="component" value="Chromosome"/>
</dbReference>
<dbReference type="Gene3D" id="3.90.1820.10">
    <property type="entry name" value="AglA-like glucosidase"/>
    <property type="match status" value="1"/>
</dbReference>
<feature type="domain" description="Glycosyl hydrolase family 4 C-terminal" evidence="13">
    <location>
        <begin position="205"/>
        <end position="429"/>
    </location>
</feature>
<dbReference type="Pfam" id="PF11975">
    <property type="entry name" value="Glyco_hydro_4C"/>
    <property type="match status" value="1"/>
</dbReference>
<comment type="cofactor">
    <cofactor evidence="1">
        <name>Mn(2+)</name>
        <dbReference type="ChEBI" id="CHEBI:29035"/>
    </cofactor>
</comment>
<feature type="site" description="Increases basicity of active site Tyr" evidence="11">
    <location>
        <position position="113"/>
    </location>
</feature>
<dbReference type="SUPFAM" id="SSF56327">
    <property type="entry name" value="LDH C-terminal domain-like"/>
    <property type="match status" value="1"/>
</dbReference>
<keyword evidence="7" id="KW-0119">Carbohydrate metabolism</keyword>
<evidence type="ECO:0000256" key="10">
    <source>
        <dbReference type="PIRSR" id="PIRSR601088-3"/>
    </source>
</evidence>
<dbReference type="GO" id="GO:0004553">
    <property type="term" value="F:hydrolase activity, hydrolyzing O-glycosyl compounds"/>
    <property type="evidence" value="ECO:0007669"/>
    <property type="project" value="InterPro"/>
</dbReference>
<evidence type="ECO:0000256" key="5">
    <source>
        <dbReference type="ARBA" id="ARBA00023027"/>
    </source>
</evidence>
<evidence type="ECO:0000259" key="13">
    <source>
        <dbReference type="Pfam" id="PF11975"/>
    </source>
</evidence>
<dbReference type="KEGG" id="paro:CUV01_13980"/>
<dbReference type="InterPro" id="IPR001088">
    <property type="entry name" value="Glyco_hydro_4"/>
</dbReference>
<dbReference type="InterPro" id="IPR015955">
    <property type="entry name" value="Lactate_DH/Glyco_Ohase_4_C"/>
</dbReference>
<dbReference type="AlphaFoldDB" id="A0A2K9EYF2"/>
<dbReference type="PRINTS" id="PR00732">
    <property type="entry name" value="GLHYDRLASE4"/>
</dbReference>
<evidence type="ECO:0000256" key="11">
    <source>
        <dbReference type="PIRSR" id="PIRSR601088-4"/>
    </source>
</evidence>
<evidence type="ECO:0000313" key="15">
    <source>
        <dbReference type="Proteomes" id="UP000233742"/>
    </source>
</evidence>
<keyword evidence="10" id="KW-0408">Iron</keyword>
<dbReference type="InterPro" id="IPR053715">
    <property type="entry name" value="GH4_Enzyme_sf"/>
</dbReference>
<evidence type="ECO:0000256" key="2">
    <source>
        <dbReference type="ARBA" id="ARBA00010141"/>
    </source>
</evidence>
<evidence type="ECO:0000256" key="4">
    <source>
        <dbReference type="ARBA" id="ARBA00022801"/>
    </source>
</evidence>
<evidence type="ECO:0000256" key="8">
    <source>
        <dbReference type="ARBA" id="ARBA00023295"/>
    </source>
</evidence>
<dbReference type="SUPFAM" id="SSF51735">
    <property type="entry name" value="NAD(P)-binding Rossmann-fold domains"/>
    <property type="match status" value="1"/>
</dbReference>
<proteinExistence type="inferred from homology"/>